<evidence type="ECO:0000313" key="1">
    <source>
        <dbReference type="EMBL" id="RKD13811.1"/>
    </source>
</evidence>
<organism evidence="1 2">
    <name type="scientific">Pelobium manganitolerans</name>
    <dbReference type="NCBI Taxonomy" id="1842495"/>
    <lineage>
        <taxon>Bacteria</taxon>
        <taxon>Pseudomonadati</taxon>
        <taxon>Bacteroidota</taxon>
        <taxon>Sphingobacteriia</taxon>
        <taxon>Sphingobacteriales</taxon>
        <taxon>Sphingobacteriaceae</taxon>
        <taxon>Pelobium</taxon>
    </lineage>
</organism>
<evidence type="ECO:0000313" key="2">
    <source>
        <dbReference type="Proteomes" id="UP000283433"/>
    </source>
</evidence>
<accession>A0A419S3E4</accession>
<reference evidence="1 2" key="1">
    <citation type="submission" date="2016-07" db="EMBL/GenBank/DDBJ databases">
        <title>Genome of Pelobium manganitolerans.</title>
        <authorList>
            <person name="Wu S."/>
            <person name="Wang G."/>
        </authorList>
    </citation>
    <scope>NUCLEOTIDE SEQUENCE [LARGE SCALE GENOMIC DNA]</scope>
    <source>
        <strain evidence="1 2">YS-25</strain>
    </source>
</reference>
<name>A0A419S3E4_9SPHI</name>
<dbReference type="AlphaFoldDB" id="A0A419S3E4"/>
<comment type="caution">
    <text evidence="1">The sequence shown here is derived from an EMBL/GenBank/DDBJ whole genome shotgun (WGS) entry which is preliminary data.</text>
</comment>
<sequence>MQFPAIVKRSAWQSVFVPPYGKSLSATEVVRTVLLLQIFAPLQRFAHFSVGFNVSAKDLLGFTAKTRKAVRSYGTLRRYLF</sequence>
<gene>
    <name evidence="1" type="ORF">BCY91_09635</name>
</gene>
<keyword evidence="2" id="KW-1185">Reference proteome</keyword>
<dbReference type="EMBL" id="MBTA01000027">
    <property type="protein sequence ID" value="RKD13811.1"/>
    <property type="molecule type" value="Genomic_DNA"/>
</dbReference>
<proteinExistence type="predicted"/>
<dbReference type="Proteomes" id="UP000283433">
    <property type="component" value="Unassembled WGS sequence"/>
</dbReference>
<protein>
    <submittedName>
        <fullName evidence="1">Uncharacterized protein</fullName>
    </submittedName>
</protein>